<dbReference type="STRING" id="183.GCA_002009735_02486"/>
<dbReference type="HOGENOM" id="CLU_1353257_0_0_12"/>
<evidence type="ECO:0000313" key="1">
    <source>
        <dbReference type="EMBL" id="EHQ06843.1"/>
    </source>
</evidence>
<evidence type="ECO:0000313" key="2">
    <source>
        <dbReference type="Proteomes" id="UP000005737"/>
    </source>
</evidence>
<proteinExistence type="predicted"/>
<dbReference type="EMBL" id="JH597773">
    <property type="protein sequence ID" value="EHQ06843.1"/>
    <property type="molecule type" value="Genomic_DNA"/>
</dbReference>
<organism evidence="1 2">
    <name type="scientific">Leptonema illini DSM 21528</name>
    <dbReference type="NCBI Taxonomy" id="929563"/>
    <lineage>
        <taxon>Bacteria</taxon>
        <taxon>Pseudomonadati</taxon>
        <taxon>Spirochaetota</taxon>
        <taxon>Spirochaetia</taxon>
        <taxon>Leptospirales</taxon>
        <taxon>Leptospiraceae</taxon>
        <taxon>Leptonema</taxon>
    </lineage>
</organism>
<name>H2CGC8_9LEPT</name>
<dbReference type="Proteomes" id="UP000005737">
    <property type="component" value="Unassembled WGS sequence"/>
</dbReference>
<sequence length="202" mass="22426">MRAVAAGIDWLRILIKAQVVLWKKSARPFFSLIIMPVLIGACVEKGHVVAKENRSCRLVILPPQGQSVFFVGPHAEDTIELIDEMRMELAKRCKCSLEEVVFRSDETFFPDGASSEKGGVTIKVFYRPKSTCSAVFGLLLGATDTGLLTLHFSTYSPPSSVLGLPPNQRYVNAFTWKRRYLHSSISTIKPIVRGTPWACPAE</sequence>
<dbReference type="RefSeq" id="WP_002772537.1">
    <property type="nucleotide sequence ID" value="NZ_JH597773.1"/>
</dbReference>
<dbReference type="AlphaFoldDB" id="H2CGC8"/>
<gene>
    <name evidence="1" type="ORF">Lepil_2166</name>
</gene>
<reference evidence="1 2" key="1">
    <citation type="submission" date="2011-10" db="EMBL/GenBank/DDBJ databases">
        <title>The Improved High-Quality Draft genome of Leptonema illini DSM 21528.</title>
        <authorList>
            <consortium name="US DOE Joint Genome Institute (JGI-PGF)"/>
            <person name="Lucas S."/>
            <person name="Copeland A."/>
            <person name="Lapidus A."/>
            <person name="Glavina del Rio T."/>
            <person name="Dalin E."/>
            <person name="Tice H."/>
            <person name="Bruce D."/>
            <person name="Goodwin L."/>
            <person name="Pitluck S."/>
            <person name="Peters L."/>
            <person name="Mikhailova N."/>
            <person name="Held B."/>
            <person name="Kyrpides N."/>
            <person name="Mavromatis K."/>
            <person name="Ivanova N."/>
            <person name="Markowitz V."/>
            <person name="Cheng J.-F."/>
            <person name="Hugenholtz P."/>
            <person name="Woyke T."/>
            <person name="Wu D."/>
            <person name="Gronow S."/>
            <person name="Wellnitz S."/>
            <person name="Brambilla E.-M."/>
            <person name="Klenk H.-P."/>
            <person name="Eisen J.A."/>
        </authorList>
    </citation>
    <scope>NUCLEOTIDE SEQUENCE [LARGE SCALE GENOMIC DNA]</scope>
    <source>
        <strain evidence="1 2">DSM 21528</strain>
    </source>
</reference>
<accession>H2CGC8</accession>
<protein>
    <submittedName>
        <fullName evidence="1">Uncharacterized protein</fullName>
    </submittedName>
</protein>
<keyword evidence="2" id="KW-1185">Reference proteome</keyword>